<comment type="caution">
    <text evidence="3">The sequence shown here is derived from an EMBL/GenBank/DDBJ whole genome shotgun (WGS) entry which is preliminary data.</text>
</comment>
<evidence type="ECO:0000313" key="4">
    <source>
        <dbReference type="Proteomes" id="UP000280444"/>
    </source>
</evidence>
<proteinExistence type="predicted"/>
<dbReference type="RefSeq" id="WP_124872349.1">
    <property type="nucleotide sequence ID" value="NZ_RQZF01000015.1"/>
</dbReference>
<evidence type="ECO:0000256" key="2">
    <source>
        <dbReference type="SAM" id="Phobius"/>
    </source>
</evidence>
<feature type="compositionally biased region" description="Low complexity" evidence="1">
    <location>
        <begin position="12"/>
        <end position="21"/>
    </location>
</feature>
<dbReference type="EMBL" id="RQZF01000015">
    <property type="protein sequence ID" value="RRC94477.1"/>
    <property type="molecule type" value="Genomic_DNA"/>
</dbReference>
<reference evidence="3 4" key="1">
    <citation type="submission" date="2018-11" db="EMBL/GenBank/DDBJ databases">
        <title>Genomes From Bacteria Associated with the Canine Oral Cavity: a Test Case for Automated Genome-Based Taxonomic Assignment.</title>
        <authorList>
            <person name="Coil D.A."/>
            <person name="Jospin G."/>
            <person name="Darling A.E."/>
            <person name="Wallis C."/>
            <person name="Davis I.J."/>
            <person name="Harris S."/>
            <person name="Eisen J.A."/>
            <person name="Holcombe L.J."/>
            <person name="O'Flynn C."/>
        </authorList>
    </citation>
    <scope>NUCLEOTIDE SEQUENCE [LARGE SCALE GENOMIC DNA]</scope>
    <source>
        <strain evidence="3 4">OH770</strain>
    </source>
</reference>
<gene>
    <name evidence="3" type="ORF">EII11_10055</name>
</gene>
<name>A0A3P1SBZ9_9ACTO</name>
<protein>
    <submittedName>
        <fullName evidence="3">Hemagglutinin</fullName>
    </submittedName>
</protein>
<dbReference type="OrthoDB" id="9764271at2"/>
<sequence length="315" mass="33937">MTQRRAAHYHSAQRQSAQSRPRQTRRRPRQSTPARGCVVFFGVIVVGLLLVWALVAILIALLGSRPAADYSTPHPEGDSGPQTPTLSYAGFDPGTIISDADFYNTAAMSRDDIASFITTWNAGCTPGDTPCLADWQAEADASFPEDDFCWAMNLPQGASAADLIYAAAQACEINPQVLLVVLQKEQGLITASGSGLAPYRYASAMGYSCPDGAECDANYAGLTKQVYYAARQFQMYRIIPHRYTFQAGASAPVSYHPSGQCGADTVAITNQATANLYNYTPYQPNAAALAGQGDECSAWGNLNFYAYWNAWFGGS</sequence>
<keyword evidence="2" id="KW-1133">Transmembrane helix</keyword>
<accession>A0A3P1SBZ9</accession>
<keyword evidence="2" id="KW-0812">Transmembrane</keyword>
<keyword evidence="4" id="KW-1185">Reference proteome</keyword>
<evidence type="ECO:0000256" key="1">
    <source>
        <dbReference type="SAM" id="MobiDB-lite"/>
    </source>
</evidence>
<evidence type="ECO:0000313" key="3">
    <source>
        <dbReference type="EMBL" id="RRC94477.1"/>
    </source>
</evidence>
<keyword evidence="2" id="KW-0472">Membrane</keyword>
<dbReference type="AlphaFoldDB" id="A0A3P1SBZ9"/>
<feature type="region of interest" description="Disordered" evidence="1">
    <location>
        <begin position="1"/>
        <end position="31"/>
    </location>
</feature>
<dbReference type="Proteomes" id="UP000280444">
    <property type="component" value="Unassembled WGS sequence"/>
</dbReference>
<organism evidence="3 4">
    <name type="scientific">Schaalia canis</name>
    <dbReference type="NCBI Taxonomy" id="100469"/>
    <lineage>
        <taxon>Bacteria</taxon>
        <taxon>Bacillati</taxon>
        <taxon>Actinomycetota</taxon>
        <taxon>Actinomycetes</taxon>
        <taxon>Actinomycetales</taxon>
        <taxon>Actinomycetaceae</taxon>
        <taxon>Schaalia</taxon>
    </lineage>
</organism>
<feature type="transmembrane region" description="Helical" evidence="2">
    <location>
        <begin position="36"/>
        <end position="62"/>
    </location>
</feature>